<comment type="caution">
    <text evidence="2">The sequence shown here is derived from an EMBL/GenBank/DDBJ whole genome shotgun (WGS) entry which is preliminary data.</text>
</comment>
<dbReference type="AlphaFoldDB" id="A0AAN9Q637"/>
<evidence type="ECO:0000313" key="3">
    <source>
        <dbReference type="Proteomes" id="UP001374584"/>
    </source>
</evidence>
<proteinExistence type="predicted"/>
<accession>A0AAN9Q637</accession>
<reference evidence="2 3" key="1">
    <citation type="submission" date="2024-01" db="EMBL/GenBank/DDBJ databases">
        <title>The genomes of 5 underutilized Papilionoideae crops provide insights into root nodulation and disease resistanc.</title>
        <authorList>
            <person name="Jiang F."/>
        </authorList>
    </citation>
    <scope>NUCLEOTIDE SEQUENCE [LARGE SCALE GENOMIC DNA]</scope>
    <source>
        <strain evidence="2">JINMINGXINNONG_FW02</strain>
        <tissue evidence="2">Leaves</tissue>
    </source>
</reference>
<feature type="compositionally biased region" description="Polar residues" evidence="1">
    <location>
        <begin position="170"/>
        <end position="187"/>
    </location>
</feature>
<dbReference type="EMBL" id="JAYMYR010000076">
    <property type="protein sequence ID" value="KAK7326150.1"/>
    <property type="molecule type" value="Genomic_DNA"/>
</dbReference>
<name>A0AAN9Q637_PHACN</name>
<keyword evidence="3" id="KW-1185">Reference proteome</keyword>
<evidence type="ECO:0000256" key="1">
    <source>
        <dbReference type="SAM" id="MobiDB-lite"/>
    </source>
</evidence>
<dbReference type="Proteomes" id="UP001374584">
    <property type="component" value="Unassembled WGS sequence"/>
</dbReference>
<protein>
    <submittedName>
        <fullName evidence="2">Uncharacterized protein</fullName>
    </submittedName>
</protein>
<organism evidence="2 3">
    <name type="scientific">Phaseolus coccineus</name>
    <name type="common">Scarlet runner bean</name>
    <name type="synonym">Phaseolus multiflorus</name>
    <dbReference type="NCBI Taxonomy" id="3886"/>
    <lineage>
        <taxon>Eukaryota</taxon>
        <taxon>Viridiplantae</taxon>
        <taxon>Streptophyta</taxon>
        <taxon>Embryophyta</taxon>
        <taxon>Tracheophyta</taxon>
        <taxon>Spermatophyta</taxon>
        <taxon>Magnoliopsida</taxon>
        <taxon>eudicotyledons</taxon>
        <taxon>Gunneridae</taxon>
        <taxon>Pentapetalae</taxon>
        <taxon>rosids</taxon>
        <taxon>fabids</taxon>
        <taxon>Fabales</taxon>
        <taxon>Fabaceae</taxon>
        <taxon>Papilionoideae</taxon>
        <taxon>50 kb inversion clade</taxon>
        <taxon>NPAAA clade</taxon>
        <taxon>indigoferoid/millettioid clade</taxon>
        <taxon>Phaseoleae</taxon>
        <taxon>Phaseolus</taxon>
    </lineage>
</organism>
<feature type="region of interest" description="Disordered" evidence="1">
    <location>
        <begin position="158"/>
        <end position="196"/>
    </location>
</feature>
<sequence length="254" mass="27651">MGGQMGKLGNANGTFGRGLFVNIVDMVGLAVMCLLGKSAAIVAHPGRFGFADTADRSSPGRIWSIVACPERQVRKVPTSRKKRLRDWAVVPLERVTTEPPRSSPWPIPNFRSNTPQTPSDQHVRHYILPLPPPTLPLQTLAAPTPAQPIKDASDVLGVNGNTAREPPPCGSSSLPKSGKRLSQSQWTPGRDGVRRHRKERVQLNEGHALAGSVYRCFHNDVSSSRRSFPTRALCSPVHQIIAASLGADRRERSV</sequence>
<gene>
    <name evidence="2" type="ORF">VNO80_33225</name>
</gene>
<evidence type="ECO:0000313" key="2">
    <source>
        <dbReference type="EMBL" id="KAK7326150.1"/>
    </source>
</evidence>